<keyword evidence="8 12" id="KW-1133">Transmembrane helix</keyword>
<dbReference type="EC" id="2.7.13.3" evidence="3"/>
<dbReference type="PRINTS" id="PR00344">
    <property type="entry name" value="BCTRLSENSOR"/>
</dbReference>
<gene>
    <name evidence="15" type="ORF">CP975_32010</name>
</gene>
<dbReference type="Gene3D" id="1.10.287.130">
    <property type="match status" value="1"/>
</dbReference>
<accession>A0A5J6HWF9</accession>
<dbReference type="InterPro" id="IPR004358">
    <property type="entry name" value="Sig_transdc_His_kin-like_C"/>
</dbReference>
<evidence type="ECO:0000256" key="9">
    <source>
        <dbReference type="ARBA" id="ARBA00023012"/>
    </source>
</evidence>
<comment type="subcellular location">
    <subcellularLocation>
        <location evidence="2">Cell membrane</location>
    </subcellularLocation>
</comment>
<dbReference type="PROSITE" id="PS50109">
    <property type="entry name" value="HIS_KIN"/>
    <property type="match status" value="1"/>
</dbReference>
<proteinExistence type="predicted"/>
<dbReference type="AlphaFoldDB" id="A0A5J6HWF9"/>
<dbReference type="InterPro" id="IPR003660">
    <property type="entry name" value="HAMP_dom"/>
</dbReference>
<dbReference type="SMART" id="SM00388">
    <property type="entry name" value="HisKA"/>
    <property type="match status" value="1"/>
</dbReference>
<evidence type="ECO:0000256" key="5">
    <source>
        <dbReference type="ARBA" id="ARBA00022679"/>
    </source>
</evidence>
<evidence type="ECO:0000256" key="8">
    <source>
        <dbReference type="ARBA" id="ARBA00022989"/>
    </source>
</evidence>
<feature type="domain" description="HAMP" evidence="14">
    <location>
        <begin position="132"/>
        <end position="185"/>
    </location>
</feature>
<feature type="transmembrane region" description="Helical" evidence="12">
    <location>
        <begin position="29"/>
        <end position="52"/>
    </location>
</feature>
<evidence type="ECO:0000313" key="16">
    <source>
        <dbReference type="Proteomes" id="UP000326553"/>
    </source>
</evidence>
<name>A0A5J6HWF9_STRAD</name>
<dbReference type="Pfam" id="PF00672">
    <property type="entry name" value="HAMP"/>
    <property type="match status" value="1"/>
</dbReference>
<reference evidence="15 16" key="1">
    <citation type="submission" date="2017-09" db="EMBL/GenBank/DDBJ databases">
        <authorList>
            <person name="Lee N."/>
            <person name="Cho B.-K."/>
        </authorList>
    </citation>
    <scope>NUCLEOTIDE SEQUENCE [LARGE SCALE GENOMIC DNA]</scope>
    <source>
        <strain evidence="15 16">ATCC 12461</strain>
    </source>
</reference>
<dbReference type="GO" id="GO:0000155">
    <property type="term" value="F:phosphorelay sensor kinase activity"/>
    <property type="evidence" value="ECO:0007669"/>
    <property type="project" value="InterPro"/>
</dbReference>
<feature type="transmembrane region" description="Helical" evidence="12">
    <location>
        <begin position="108"/>
        <end position="131"/>
    </location>
</feature>
<dbReference type="CDD" id="cd06225">
    <property type="entry name" value="HAMP"/>
    <property type="match status" value="1"/>
</dbReference>
<feature type="region of interest" description="Disordered" evidence="11">
    <location>
        <begin position="409"/>
        <end position="435"/>
    </location>
</feature>
<dbReference type="InterPro" id="IPR003594">
    <property type="entry name" value="HATPase_dom"/>
</dbReference>
<evidence type="ECO:0000256" key="1">
    <source>
        <dbReference type="ARBA" id="ARBA00000085"/>
    </source>
</evidence>
<dbReference type="OrthoDB" id="9786919at2"/>
<dbReference type="InterPro" id="IPR003661">
    <property type="entry name" value="HisK_dim/P_dom"/>
</dbReference>
<evidence type="ECO:0000256" key="3">
    <source>
        <dbReference type="ARBA" id="ARBA00012438"/>
    </source>
</evidence>
<evidence type="ECO:0000256" key="10">
    <source>
        <dbReference type="ARBA" id="ARBA00023136"/>
    </source>
</evidence>
<evidence type="ECO:0000256" key="7">
    <source>
        <dbReference type="ARBA" id="ARBA00022777"/>
    </source>
</evidence>
<dbReference type="CDD" id="cd00082">
    <property type="entry name" value="HisKA"/>
    <property type="match status" value="1"/>
</dbReference>
<dbReference type="Pfam" id="PF02518">
    <property type="entry name" value="HATPase_c"/>
    <property type="match status" value="1"/>
</dbReference>
<evidence type="ECO:0000256" key="11">
    <source>
        <dbReference type="SAM" id="MobiDB-lite"/>
    </source>
</evidence>
<dbReference type="RefSeq" id="WP_150477624.1">
    <property type="nucleotide sequence ID" value="NZ_CP023695.1"/>
</dbReference>
<dbReference type="SUPFAM" id="SSF158472">
    <property type="entry name" value="HAMP domain-like"/>
    <property type="match status" value="1"/>
</dbReference>
<dbReference type="Gene3D" id="3.30.565.10">
    <property type="entry name" value="Histidine kinase-like ATPase, C-terminal domain"/>
    <property type="match status" value="1"/>
</dbReference>
<keyword evidence="4" id="KW-0597">Phosphoprotein</keyword>
<dbReference type="GO" id="GO:0005886">
    <property type="term" value="C:plasma membrane"/>
    <property type="evidence" value="ECO:0007669"/>
    <property type="project" value="UniProtKB-SubCell"/>
</dbReference>
<comment type="catalytic activity">
    <reaction evidence="1">
        <text>ATP + protein L-histidine = ADP + protein N-phospho-L-histidine.</text>
        <dbReference type="EC" id="2.7.13.3"/>
    </reaction>
</comment>
<dbReference type="SUPFAM" id="SSF55874">
    <property type="entry name" value="ATPase domain of HSP90 chaperone/DNA topoisomerase II/histidine kinase"/>
    <property type="match status" value="1"/>
</dbReference>
<evidence type="ECO:0000256" key="12">
    <source>
        <dbReference type="SAM" id="Phobius"/>
    </source>
</evidence>
<dbReference type="InterPro" id="IPR005467">
    <property type="entry name" value="His_kinase_dom"/>
</dbReference>
<organism evidence="15 16">
    <name type="scientific">Streptomyces alboniger</name>
    <dbReference type="NCBI Taxonomy" id="132473"/>
    <lineage>
        <taxon>Bacteria</taxon>
        <taxon>Bacillati</taxon>
        <taxon>Actinomycetota</taxon>
        <taxon>Actinomycetes</taxon>
        <taxon>Kitasatosporales</taxon>
        <taxon>Streptomycetaceae</taxon>
        <taxon>Streptomyces</taxon>
        <taxon>Streptomyces aurantiacus group</taxon>
    </lineage>
</organism>
<keyword evidence="7 15" id="KW-0418">Kinase</keyword>
<dbReference type="Gene3D" id="6.10.340.10">
    <property type="match status" value="1"/>
</dbReference>
<evidence type="ECO:0000256" key="6">
    <source>
        <dbReference type="ARBA" id="ARBA00022692"/>
    </source>
</evidence>
<evidence type="ECO:0000313" key="15">
    <source>
        <dbReference type="EMBL" id="QEV22680.1"/>
    </source>
</evidence>
<dbReference type="InterPro" id="IPR036097">
    <property type="entry name" value="HisK_dim/P_sf"/>
</dbReference>
<keyword evidence="5" id="KW-0808">Transferase</keyword>
<evidence type="ECO:0000259" key="13">
    <source>
        <dbReference type="PROSITE" id="PS50109"/>
    </source>
</evidence>
<keyword evidence="6 12" id="KW-0812">Transmembrane</keyword>
<keyword evidence="9" id="KW-0902">Two-component regulatory system</keyword>
<dbReference type="InterPro" id="IPR036890">
    <property type="entry name" value="HATPase_C_sf"/>
</dbReference>
<feature type="domain" description="Histidine kinase" evidence="13">
    <location>
        <begin position="193"/>
        <end position="405"/>
    </location>
</feature>
<dbReference type="KEGG" id="salw:CP975_32010"/>
<dbReference type="CDD" id="cd00075">
    <property type="entry name" value="HATPase"/>
    <property type="match status" value="1"/>
</dbReference>
<sequence>MRLPNSAHAARFRAWAAARLLPKRVRMRLTLLYGSLFVVSGAVLLTITYLLVSRFNGVFFFSREQSGPPTDDGAHMYTDGGASAALKGIAEARRQQAMRQHEMEMNRLLIESGVALAIMSVIAIGLGWFVAGRVLRPLRTMTSTIQRISAHNVHERLAAEGPADELKDLADTVDGLLGRLEGALDSHKRFVANAAHELRTPLTVEHALLEESLIDRDATVESFRSNFERLLVLSEQQARLLESLLTLSSSERGLDRREPLELAELAGKAVLGCRERAERRGLRVDSATGAAGTWGDSALVERLMANLLDNAIGYNVPDGWVKLVTRVEGERAVVRVANSGHRVPPDRVGRLFEPFQRLDRTAGDGHHGLGLSIVRSIATAHGATLNAHARPRGGLVVEVAFPLRTARCPQDRQQNGGQHRAQAASVTIAGDSASG</sequence>
<dbReference type="Proteomes" id="UP000326553">
    <property type="component" value="Chromosome"/>
</dbReference>
<dbReference type="Pfam" id="PF00512">
    <property type="entry name" value="HisKA"/>
    <property type="match status" value="1"/>
</dbReference>
<dbReference type="SUPFAM" id="SSF47384">
    <property type="entry name" value="Homodimeric domain of signal transducing histidine kinase"/>
    <property type="match status" value="1"/>
</dbReference>
<keyword evidence="10 12" id="KW-0472">Membrane</keyword>
<dbReference type="InterPro" id="IPR050428">
    <property type="entry name" value="TCS_sensor_his_kinase"/>
</dbReference>
<evidence type="ECO:0000256" key="2">
    <source>
        <dbReference type="ARBA" id="ARBA00004236"/>
    </source>
</evidence>
<evidence type="ECO:0000256" key="4">
    <source>
        <dbReference type="ARBA" id="ARBA00022553"/>
    </source>
</evidence>
<dbReference type="EMBL" id="CP023695">
    <property type="protein sequence ID" value="QEV22680.1"/>
    <property type="molecule type" value="Genomic_DNA"/>
</dbReference>
<dbReference type="SMART" id="SM00387">
    <property type="entry name" value="HATPase_c"/>
    <property type="match status" value="1"/>
</dbReference>
<protein>
    <recommendedName>
        <fullName evidence="3">histidine kinase</fullName>
        <ecNumber evidence="3">2.7.13.3</ecNumber>
    </recommendedName>
</protein>
<keyword evidence="16" id="KW-1185">Reference proteome</keyword>
<dbReference type="PROSITE" id="PS50885">
    <property type="entry name" value="HAMP"/>
    <property type="match status" value="1"/>
</dbReference>
<evidence type="ECO:0000259" key="14">
    <source>
        <dbReference type="PROSITE" id="PS50885"/>
    </source>
</evidence>
<dbReference type="PANTHER" id="PTHR45436:SF5">
    <property type="entry name" value="SENSOR HISTIDINE KINASE TRCS"/>
    <property type="match status" value="1"/>
</dbReference>
<dbReference type="SMART" id="SM00304">
    <property type="entry name" value="HAMP"/>
    <property type="match status" value="1"/>
</dbReference>
<dbReference type="PANTHER" id="PTHR45436">
    <property type="entry name" value="SENSOR HISTIDINE KINASE YKOH"/>
    <property type="match status" value="1"/>
</dbReference>